<keyword evidence="6" id="KW-1185">Reference proteome</keyword>
<keyword evidence="2" id="KW-0521">NADP</keyword>
<dbReference type="AlphaFoldDB" id="A0A6V8HGM9"/>
<dbReference type="GO" id="GO:0016491">
    <property type="term" value="F:oxidoreductase activity"/>
    <property type="evidence" value="ECO:0007669"/>
    <property type="project" value="UniProtKB-KW"/>
</dbReference>
<evidence type="ECO:0000259" key="4">
    <source>
        <dbReference type="Pfam" id="PF05368"/>
    </source>
</evidence>
<comment type="similarity">
    <text evidence="1">Belongs to the NmrA-type oxidoreductase family. Isoflavone reductase subfamily.</text>
</comment>
<organism evidence="5 6">
    <name type="scientific">Talaromyces pinophilus</name>
    <name type="common">Penicillium pinophilum</name>
    <dbReference type="NCBI Taxonomy" id="128442"/>
    <lineage>
        <taxon>Eukaryota</taxon>
        <taxon>Fungi</taxon>
        <taxon>Dikarya</taxon>
        <taxon>Ascomycota</taxon>
        <taxon>Pezizomycotina</taxon>
        <taxon>Eurotiomycetes</taxon>
        <taxon>Eurotiomycetidae</taxon>
        <taxon>Eurotiales</taxon>
        <taxon>Trichocomaceae</taxon>
        <taxon>Talaromyces</taxon>
        <taxon>Talaromyces sect. Talaromyces</taxon>
    </lineage>
</organism>
<dbReference type="InterPro" id="IPR036291">
    <property type="entry name" value="NAD(P)-bd_dom_sf"/>
</dbReference>
<dbReference type="InterPro" id="IPR051609">
    <property type="entry name" value="NmrA/Isoflavone_reductase-like"/>
</dbReference>
<dbReference type="SUPFAM" id="SSF51735">
    <property type="entry name" value="NAD(P)-binding Rossmann-fold domains"/>
    <property type="match status" value="1"/>
</dbReference>
<reference evidence="6" key="1">
    <citation type="journal article" date="2015" name="Genome Announc.">
        <title>Draft genome sequence of Talaromyces cellulolyticus strain Y-94, a source of lignocellulosic biomass-degrading enzymes.</title>
        <authorList>
            <person name="Fujii T."/>
            <person name="Koike H."/>
            <person name="Sawayama S."/>
            <person name="Yano S."/>
            <person name="Inoue H."/>
        </authorList>
    </citation>
    <scope>NUCLEOTIDE SEQUENCE [LARGE SCALE GENOMIC DNA]</scope>
    <source>
        <strain evidence="6">Y-94</strain>
    </source>
</reference>
<evidence type="ECO:0000256" key="3">
    <source>
        <dbReference type="ARBA" id="ARBA00023002"/>
    </source>
</evidence>
<sequence length="316" mass="35046">MVKVAVAGGSGQVSREIVDALLAAEKHEITILSRSEAPTNPIAPGIRWQKVDYDDKNSLVETLRGTHTLLSFVQMLSDPDQKSQKNLIDAAIAAGVKRFAPSDYGSKDIVDMPWWCGKEIIREYLRKVNEKEKVLEYTSFQPGLVLDYLAYPYKTSKYLDPLQTVFDLANRRAMVVEDYEDAVITFTTVSDLAAIIARAVDYEGKWPKTGGIRGNRITFSQIVDIGRKIRGSISVTKVKVEDLEAGDLKSSWGLQAVHHAVADDQARALLKQVAIGFLLSSSKGAWDVSDDFNQIFPDSEFTSIEDFLAGVWEGKP</sequence>
<feature type="domain" description="NmrA-like" evidence="4">
    <location>
        <begin position="3"/>
        <end position="231"/>
    </location>
</feature>
<dbReference type="Gene3D" id="3.90.25.10">
    <property type="entry name" value="UDP-galactose 4-epimerase, domain 1"/>
    <property type="match status" value="1"/>
</dbReference>
<dbReference type="EMBL" id="DF933830">
    <property type="protein sequence ID" value="GAM40086.1"/>
    <property type="molecule type" value="Genomic_DNA"/>
</dbReference>
<comment type="caution">
    <text evidence="5">The sequence shown here is derived from an EMBL/GenBank/DDBJ whole genome shotgun (WGS) entry which is preliminary data.</text>
</comment>
<evidence type="ECO:0000313" key="6">
    <source>
        <dbReference type="Proteomes" id="UP000053095"/>
    </source>
</evidence>
<dbReference type="PANTHER" id="PTHR47706">
    <property type="entry name" value="NMRA-LIKE FAMILY PROTEIN"/>
    <property type="match status" value="1"/>
</dbReference>
<accession>A0A6V8HGM9</accession>
<dbReference type="PANTHER" id="PTHR47706:SF4">
    <property type="entry name" value="NMRA-LIKE DOMAIN-CONTAINING PROTEIN"/>
    <property type="match status" value="1"/>
</dbReference>
<evidence type="ECO:0000313" key="5">
    <source>
        <dbReference type="EMBL" id="GAM40086.1"/>
    </source>
</evidence>
<dbReference type="Proteomes" id="UP000053095">
    <property type="component" value="Unassembled WGS sequence"/>
</dbReference>
<dbReference type="Gene3D" id="3.40.50.720">
    <property type="entry name" value="NAD(P)-binding Rossmann-like Domain"/>
    <property type="match status" value="1"/>
</dbReference>
<protein>
    <recommendedName>
        <fullName evidence="4">NmrA-like domain-containing protein</fullName>
    </recommendedName>
</protein>
<evidence type="ECO:0000256" key="2">
    <source>
        <dbReference type="ARBA" id="ARBA00022857"/>
    </source>
</evidence>
<name>A0A6V8HGM9_TALPI</name>
<dbReference type="Pfam" id="PF05368">
    <property type="entry name" value="NmrA"/>
    <property type="match status" value="1"/>
</dbReference>
<evidence type="ECO:0000256" key="1">
    <source>
        <dbReference type="ARBA" id="ARBA00005725"/>
    </source>
</evidence>
<gene>
    <name evidence="5" type="ORF">TCE0_034f12158</name>
</gene>
<dbReference type="InterPro" id="IPR008030">
    <property type="entry name" value="NmrA-like"/>
</dbReference>
<keyword evidence="3" id="KW-0560">Oxidoreductase</keyword>
<proteinExistence type="inferred from homology"/>